<dbReference type="EMBL" id="JARKIB010000011">
    <property type="protein sequence ID" value="KAJ7775046.1"/>
    <property type="molecule type" value="Genomic_DNA"/>
</dbReference>
<comment type="caution">
    <text evidence="2">The sequence shown here is derived from an EMBL/GenBank/DDBJ whole genome shotgun (WGS) entry which is preliminary data.</text>
</comment>
<dbReference type="Pfam" id="PF01693">
    <property type="entry name" value="Cauli_VI"/>
    <property type="match status" value="1"/>
</dbReference>
<evidence type="ECO:0000313" key="4">
    <source>
        <dbReference type="Proteomes" id="UP001215598"/>
    </source>
</evidence>
<reference evidence="2" key="1">
    <citation type="submission" date="2023-03" db="EMBL/GenBank/DDBJ databases">
        <title>Massive genome expansion in bonnet fungi (Mycena s.s.) driven by repeated elements and novel gene families across ecological guilds.</title>
        <authorList>
            <consortium name="Lawrence Berkeley National Laboratory"/>
            <person name="Harder C.B."/>
            <person name="Miyauchi S."/>
            <person name="Viragh M."/>
            <person name="Kuo A."/>
            <person name="Thoen E."/>
            <person name="Andreopoulos B."/>
            <person name="Lu D."/>
            <person name="Skrede I."/>
            <person name="Drula E."/>
            <person name="Henrissat B."/>
            <person name="Morin E."/>
            <person name="Kohler A."/>
            <person name="Barry K."/>
            <person name="LaButti K."/>
            <person name="Morin E."/>
            <person name="Salamov A."/>
            <person name="Lipzen A."/>
            <person name="Mereny Z."/>
            <person name="Hegedus B."/>
            <person name="Baldrian P."/>
            <person name="Stursova M."/>
            <person name="Weitz H."/>
            <person name="Taylor A."/>
            <person name="Grigoriev I.V."/>
            <person name="Nagy L.G."/>
            <person name="Martin F."/>
            <person name="Kauserud H."/>
        </authorList>
    </citation>
    <scope>NUCLEOTIDE SEQUENCE</scope>
    <source>
        <strain evidence="2">CBHHK182m</strain>
    </source>
</reference>
<evidence type="ECO:0000313" key="2">
    <source>
        <dbReference type="EMBL" id="KAJ7720037.1"/>
    </source>
</evidence>
<keyword evidence="4" id="KW-1185">Reference proteome</keyword>
<evidence type="ECO:0000259" key="1">
    <source>
        <dbReference type="Pfam" id="PF01693"/>
    </source>
</evidence>
<dbReference type="SUPFAM" id="SSF55658">
    <property type="entry name" value="L9 N-domain-like"/>
    <property type="match status" value="1"/>
</dbReference>
<dbReference type="InterPro" id="IPR037056">
    <property type="entry name" value="RNase_H1_N_sf"/>
</dbReference>
<dbReference type="Gene3D" id="3.40.970.10">
    <property type="entry name" value="Ribonuclease H1, N-terminal domain"/>
    <property type="match status" value="1"/>
</dbReference>
<dbReference type="AlphaFoldDB" id="A0AAD7HG61"/>
<organism evidence="2 4">
    <name type="scientific">Mycena metata</name>
    <dbReference type="NCBI Taxonomy" id="1033252"/>
    <lineage>
        <taxon>Eukaryota</taxon>
        <taxon>Fungi</taxon>
        <taxon>Dikarya</taxon>
        <taxon>Basidiomycota</taxon>
        <taxon>Agaricomycotina</taxon>
        <taxon>Agaricomycetes</taxon>
        <taxon>Agaricomycetidae</taxon>
        <taxon>Agaricales</taxon>
        <taxon>Marasmiineae</taxon>
        <taxon>Mycenaceae</taxon>
        <taxon>Mycena</taxon>
    </lineage>
</organism>
<proteinExistence type="predicted"/>
<gene>
    <name evidence="2" type="ORF">B0H16DRAFT_1474610</name>
    <name evidence="3" type="ORF">B0H16DRAFT_1713489</name>
</gene>
<accession>A0AAD7HG61</accession>
<evidence type="ECO:0000313" key="3">
    <source>
        <dbReference type="EMBL" id="KAJ7775046.1"/>
    </source>
</evidence>
<dbReference type="Proteomes" id="UP001215598">
    <property type="component" value="Unassembled WGS sequence"/>
</dbReference>
<name>A0AAD7HG61_9AGAR</name>
<dbReference type="InterPro" id="IPR009027">
    <property type="entry name" value="Ribosomal_bL9/RNase_H1_N"/>
</dbReference>
<protein>
    <recommendedName>
        <fullName evidence="1">Ribonuclease H1 N-terminal domain-containing protein</fullName>
    </recommendedName>
</protein>
<dbReference type="EMBL" id="JARKIB010000245">
    <property type="protein sequence ID" value="KAJ7720037.1"/>
    <property type="molecule type" value="Genomic_DNA"/>
</dbReference>
<dbReference type="InterPro" id="IPR011320">
    <property type="entry name" value="RNase_H1_N"/>
</dbReference>
<sequence>MVHNGPPCHPPFFDHGRSHTVQDQESNLSYYVVVIGRTPGIYFERREAEAQVLGCHNQKWQGFATEVEARAFWDEWCRRLHNHRASSYKVWGLPGKFNTYDEAMAAAANAYITQA</sequence>
<feature type="domain" description="Ribonuclease H1 N-terminal" evidence="1">
    <location>
        <begin position="30"/>
        <end position="72"/>
    </location>
</feature>